<evidence type="ECO:0000256" key="1">
    <source>
        <dbReference type="SAM" id="MobiDB-lite"/>
    </source>
</evidence>
<gene>
    <name evidence="2" type="ORF">Tci_919871</name>
</gene>
<proteinExistence type="predicted"/>
<dbReference type="EMBL" id="BKCJ011710514">
    <property type="protein sequence ID" value="GFD47902.1"/>
    <property type="molecule type" value="Genomic_DNA"/>
</dbReference>
<feature type="region of interest" description="Disordered" evidence="1">
    <location>
        <begin position="97"/>
        <end position="119"/>
    </location>
</feature>
<feature type="non-terminal residue" evidence="2">
    <location>
        <position position="1"/>
    </location>
</feature>
<dbReference type="AlphaFoldDB" id="A0A699WIB3"/>
<sequence length="119" mass="13588">LDIQLRDNALIELRKKLEKDGKERDEIKITLEKFENLSKTLNNMLDSQVNDKYQTGVGYHAVPPPYTWNFMPLKPDLILADVDKYVLRESITSVPTIATNEAKTSESKPKSVSEPLIED</sequence>
<protein>
    <submittedName>
        <fullName evidence="2">Uncharacterized protein</fullName>
    </submittedName>
</protein>
<organism evidence="2">
    <name type="scientific">Tanacetum cinerariifolium</name>
    <name type="common">Dalmatian daisy</name>
    <name type="synonym">Chrysanthemum cinerariifolium</name>
    <dbReference type="NCBI Taxonomy" id="118510"/>
    <lineage>
        <taxon>Eukaryota</taxon>
        <taxon>Viridiplantae</taxon>
        <taxon>Streptophyta</taxon>
        <taxon>Embryophyta</taxon>
        <taxon>Tracheophyta</taxon>
        <taxon>Spermatophyta</taxon>
        <taxon>Magnoliopsida</taxon>
        <taxon>eudicotyledons</taxon>
        <taxon>Gunneridae</taxon>
        <taxon>Pentapetalae</taxon>
        <taxon>asterids</taxon>
        <taxon>campanulids</taxon>
        <taxon>Asterales</taxon>
        <taxon>Asteraceae</taxon>
        <taxon>Asteroideae</taxon>
        <taxon>Anthemideae</taxon>
        <taxon>Anthemidinae</taxon>
        <taxon>Tanacetum</taxon>
    </lineage>
</organism>
<name>A0A699WIB3_TANCI</name>
<evidence type="ECO:0000313" key="2">
    <source>
        <dbReference type="EMBL" id="GFD47902.1"/>
    </source>
</evidence>
<accession>A0A699WIB3</accession>
<reference evidence="2" key="1">
    <citation type="journal article" date="2019" name="Sci. Rep.">
        <title>Draft genome of Tanacetum cinerariifolium, the natural source of mosquito coil.</title>
        <authorList>
            <person name="Yamashiro T."/>
            <person name="Shiraishi A."/>
            <person name="Satake H."/>
            <person name="Nakayama K."/>
        </authorList>
    </citation>
    <scope>NUCLEOTIDE SEQUENCE</scope>
</reference>
<comment type="caution">
    <text evidence="2">The sequence shown here is derived from an EMBL/GenBank/DDBJ whole genome shotgun (WGS) entry which is preliminary data.</text>
</comment>